<dbReference type="EC" id="1.2.4.4" evidence="4"/>
<feature type="domain" description="Dehydrogenase E1 component" evidence="6">
    <location>
        <begin position="26"/>
        <end position="296"/>
    </location>
</feature>
<comment type="catalytic activity">
    <reaction evidence="4">
        <text>N(6)-[(R)-lipoyl]-L-lysyl-[protein] + 3-methyl-2-oxobutanoate + H(+) = N(6)-[(R)-S(8)-2-methylpropanoyldihydrolipoyl]-L-lysyl-[protein] + CO2</text>
        <dbReference type="Rhea" id="RHEA:13457"/>
        <dbReference type="Rhea" id="RHEA-COMP:10474"/>
        <dbReference type="Rhea" id="RHEA-COMP:10497"/>
        <dbReference type="ChEBI" id="CHEBI:11851"/>
        <dbReference type="ChEBI" id="CHEBI:15378"/>
        <dbReference type="ChEBI" id="CHEBI:16526"/>
        <dbReference type="ChEBI" id="CHEBI:83099"/>
        <dbReference type="ChEBI" id="CHEBI:83142"/>
        <dbReference type="EC" id="1.2.4.4"/>
    </reaction>
</comment>
<dbReference type="EMBL" id="BAAAXF010000014">
    <property type="protein sequence ID" value="GAA3494135.1"/>
    <property type="molecule type" value="Genomic_DNA"/>
</dbReference>
<evidence type="ECO:0000256" key="5">
    <source>
        <dbReference type="SAM" id="MobiDB-lite"/>
    </source>
</evidence>
<gene>
    <name evidence="7" type="primary">pdhA_1</name>
    <name evidence="7" type="ORF">GCM10019016_012340</name>
</gene>
<evidence type="ECO:0000256" key="2">
    <source>
        <dbReference type="ARBA" id="ARBA00023002"/>
    </source>
</evidence>
<keyword evidence="7" id="KW-0670">Pyruvate</keyword>
<comment type="similarity">
    <text evidence="4">Belongs to the BCKDHA family.</text>
</comment>
<feature type="compositionally biased region" description="Acidic residues" evidence="5">
    <location>
        <begin position="353"/>
        <end position="363"/>
    </location>
</feature>
<dbReference type="Proteomes" id="UP001501455">
    <property type="component" value="Unassembled WGS sequence"/>
</dbReference>
<comment type="cofactor">
    <cofactor evidence="1 4">
        <name>thiamine diphosphate</name>
        <dbReference type="ChEBI" id="CHEBI:58937"/>
    </cofactor>
</comment>
<evidence type="ECO:0000313" key="8">
    <source>
        <dbReference type="Proteomes" id="UP001501455"/>
    </source>
</evidence>
<evidence type="ECO:0000256" key="1">
    <source>
        <dbReference type="ARBA" id="ARBA00001964"/>
    </source>
</evidence>
<reference evidence="8" key="1">
    <citation type="journal article" date="2019" name="Int. J. Syst. Evol. Microbiol.">
        <title>The Global Catalogue of Microorganisms (GCM) 10K type strain sequencing project: providing services to taxonomists for standard genome sequencing and annotation.</title>
        <authorList>
            <consortium name="The Broad Institute Genomics Platform"/>
            <consortium name="The Broad Institute Genome Sequencing Center for Infectious Disease"/>
            <person name="Wu L."/>
            <person name="Ma J."/>
        </authorList>
    </citation>
    <scope>NUCLEOTIDE SEQUENCE [LARGE SCALE GENOMIC DNA]</scope>
    <source>
        <strain evidence="8">JCM 4816</strain>
    </source>
</reference>
<dbReference type="CDD" id="cd02000">
    <property type="entry name" value="TPP_E1_PDC_ADC_BCADC"/>
    <property type="match status" value="1"/>
</dbReference>
<comment type="caution">
    <text evidence="7">The sequence shown here is derived from an EMBL/GenBank/DDBJ whole genome shotgun (WGS) entry which is preliminary data.</text>
</comment>
<proteinExistence type="inferred from homology"/>
<dbReference type="PANTHER" id="PTHR43380">
    <property type="entry name" value="2-OXOISOVALERATE DEHYDROGENASE SUBUNIT ALPHA, MITOCHONDRIAL"/>
    <property type="match status" value="1"/>
</dbReference>
<accession>A0ABP6THE2</accession>
<feature type="region of interest" description="Disordered" evidence="5">
    <location>
        <begin position="337"/>
        <end position="363"/>
    </location>
</feature>
<dbReference type="Gene3D" id="3.40.50.970">
    <property type="match status" value="1"/>
</dbReference>
<dbReference type="RefSeq" id="WP_167743306.1">
    <property type="nucleotide sequence ID" value="NZ_BAAAXF010000014.1"/>
</dbReference>
<dbReference type="InterPro" id="IPR001017">
    <property type="entry name" value="DH_E1"/>
</dbReference>
<dbReference type="Pfam" id="PF00676">
    <property type="entry name" value="E1_dh"/>
    <property type="match status" value="1"/>
</dbReference>
<keyword evidence="2 4" id="KW-0560">Oxidoreductase</keyword>
<dbReference type="PANTHER" id="PTHR43380:SF1">
    <property type="entry name" value="2-OXOISOVALERATE DEHYDROGENASE SUBUNIT ALPHA, MITOCHONDRIAL"/>
    <property type="match status" value="1"/>
</dbReference>
<evidence type="ECO:0000256" key="4">
    <source>
        <dbReference type="RuleBase" id="RU365014"/>
    </source>
</evidence>
<evidence type="ECO:0000259" key="6">
    <source>
        <dbReference type="Pfam" id="PF00676"/>
    </source>
</evidence>
<dbReference type="InterPro" id="IPR029061">
    <property type="entry name" value="THDP-binding"/>
</dbReference>
<dbReference type="InterPro" id="IPR050771">
    <property type="entry name" value="Alpha-ketoacid_DH_E1_comp"/>
</dbReference>
<evidence type="ECO:0000256" key="3">
    <source>
        <dbReference type="ARBA" id="ARBA00023052"/>
    </source>
</evidence>
<organism evidence="7 8">
    <name type="scientific">Streptomyces prasinosporus</name>
    <dbReference type="NCBI Taxonomy" id="68256"/>
    <lineage>
        <taxon>Bacteria</taxon>
        <taxon>Bacillati</taxon>
        <taxon>Actinomycetota</taxon>
        <taxon>Actinomycetes</taxon>
        <taxon>Kitasatosporales</taxon>
        <taxon>Streptomycetaceae</taxon>
        <taxon>Streptomyces</taxon>
        <taxon>Streptomyces albogriseolus group</taxon>
    </lineage>
</organism>
<comment type="function">
    <text evidence="4">The branched-chain alpha-keto dehydrogenase complex catalyzes the overall conversion of alpha-keto acids to acyl-CoA and CO(2). It contains multiple copies of three enzymatic components: branched-chain alpha-keto acid decarboxylase (E1), lipoamide acyltransferase (E2) and lipoamide dehydrogenase (E3).</text>
</comment>
<dbReference type="SUPFAM" id="SSF52518">
    <property type="entry name" value="Thiamin diphosphate-binding fold (THDP-binding)"/>
    <property type="match status" value="1"/>
</dbReference>
<sequence length="363" mass="38573">MTAVLDAPMTAPAPAGLPRETALALYRAMVLGRAFDTTATTFTRQGRLAVYPSSRGQEACQVAPVLALRPTDWVFPTYRESVALLTRGIAPVEVLTLFRGDRHCGYDPRAHRAAPQCTPLATQCLHAAGLADAARTAGDDLVALAFVGDGATSEGDFHEAVNYAAVRRAPVVFLVQNNQYAISVPLAKQTAARTLADKAAGYGAAGVRVDGNDAPAVHRAVAEAAERARAGGGPTLVEAVTYRMEAHTNADDDTRYRPREEIASWARKDPVARLERLLLADGTLDEAAAAAVADEADGLSRTLRRDFETPPTCDPAEMFRHVYRHPPHRLRAQAAALAGELAGAGDGERADGEQTDGEQEEGS</sequence>
<keyword evidence="3 4" id="KW-0786">Thiamine pyrophosphate</keyword>
<evidence type="ECO:0000313" key="7">
    <source>
        <dbReference type="EMBL" id="GAA3494135.1"/>
    </source>
</evidence>
<protein>
    <recommendedName>
        <fullName evidence="4">2-oxoisovalerate dehydrogenase subunit alpha</fullName>
        <ecNumber evidence="4">1.2.4.4</ecNumber>
    </recommendedName>
    <alternativeName>
        <fullName evidence="4">Branched-chain alpha-keto acid dehydrogenase E1 component alpha chain</fullName>
    </alternativeName>
</protein>
<keyword evidence="8" id="KW-1185">Reference proteome</keyword>
<name>A0ABP6THE2_9ACTN</name>